<dbReference type="PROSITE" id="PS50088">
    <property type="entry name" value="ANK_REPEAT"/>
    <property type="match status" value="1"/>
</dbReference>
<dbReference type="PANTHER" id="PTHR24171:SF8">
    <property type="entry name" value="BRCA1-ASSOCIATED RING DOMAIN PROTEIN 1"/>
    <property type="match status" value="1"/>
</dbReference>
<dbReference type="PANTHER" id="PTHR24171">
    <property type="entry name" value="ANKYRIN REPEAT DOMAIN-CONTAINING PROTEIN 39-RELATED"/>
    <property type="match status" value="1"/>
</dbReference>
<dbReference type="InterPro" id="IPR002110">
    <property type="entry name" value="Ankyrin_rpt"/>
</dbReference>
<proteinExistence type="predicted"/>
<protein>
    <recommendedName>
        <fullName evidence="6">Ankyrin repeat domain-containing protein</fullName>
    </recommendedName>
</protein>
<gene>
    <name evidence="4" type="ORF">GCM10008938_51610</name>
</gene>
<dbReference type="EMBL" id="BMOD01000049">
    <property type="protein sequence ID" value="GGJ59194.1"/>
    <property type="molecule type" value="Genomic_DNA"/>
</dbReference>
<dbReference type="Gene3D" id="1.25.40.20">
    <property type="entry name" value="Ankyrin repeat-containing domain"/>
    <property type="match status" value="1"/>
</dbReference>
<dbReference type="InterPro" id="IPR036770">
    <property type="entry name" value="Ankyrin_rpt-contain_sf"/>
</dbReference>
<dbReference type="PROSITE" id="PS50297">
    <property type="entry name" value="ANK_REP_REGION"/>
    <property type="match status" value="1"/>
</dbReference>
<dbReference type="Pfam" id="PF12796">
    <property type="entry name" value="Ank_2"/>
    <property type="match status" value="1"/>
</dbReference>
<dbReference type="SMART" id="SM00248">
    <property type="entry name" value="ANK"/>
    <property type="match status" value="3"/>
</dbReference>
<sequence>MDQDMIRARERNLKEVLAGKQADPLELAAALYEAAWQQDIEAVRFILGAGVDVNQFLDEAHGTALHVAIEQDNLEITQMLLDAGADPNTMSYGCTAVQHAVDITCDGAWQAGEEPTLDLIRLLISRGADPERQNQFGKSARDWARQYAYQDALDLFDTVPPDPSE</sequence>
<evidence type="ECO:0000313" key="4">
    <source>
        <dbReference type="EMBL" id="GGJ59194.1"/>
    </source>
</evidence>
<evidence type="ECO:0008006" key="6">
    <source>
        <dbReference type="Google" id="ProtNLM"/>
    </source>
</evidence>
<accession>A0ABQ2DIU8</accession>
<dbReference type="SUPFAM" id="SSF48403">
    <property type="entry name" value="Ankyrin repeat"/>
    <property type="match status" value="1"/>
</dbReference>
<feature type="repeat" description="ANK" evidence="3">
    <location>
        <begin position="60"/>
        <end position="92"/>
    </location>
</feature>
<organism evidence="4 5">
    <name type="scientific">Deinococcus roseus</name>
    <dbReference type="NCBI Taxonomy" id="392414"/>
    <lineage>
        <taxon>Bacteria</taxon>
        <taxon>Thermotogati</taxon>
        <taxon>Deinococcota</taxon>
        <taxon>Deinococci</taxon>
        <taxon>Deinococcales</taxon>
        <taxon>Deinococcaceae</taxon>
        <taxon>Deinococcus</taxon>
    </lineage>
</organism>
<name>A0ABQ2DIU8_9DEIO</name>
<comment type="caution">
    <text evidence="4">The sequence shown here is derived from an EMBL/GenBank/DDBJ whole genome shotgun (WGS) entry which is preliminary data.</text>
</comment>
<reference evidence="5" key="1">
    <citation type="journal article" date="2019" name="Int. J. Syst. Evol. Microbiol.">
        <title>The Global Catalogue of Microorganisms (GCM) 10K type strain sequencing project: providing services to taxonomists for standard genome sequencing and annotation.</title>
        <authorList>
            <consortium name="The Broad Institute Genomics Platform"/>
            <consortium name="The Broad Institute Genome Sequencing Center for Infectious Disease"/>
            <person name="Wu L."/>
            <person name="Ma J."/>
        </authorList>
    </citation>
    <scope>NUCLEOTIDE SEQUENCE [LARGE SCALE GENOMIC DNA]</scope>
    <source>
        <strain evidence="5">JCM 14370</strain>
    </source>
</reference>
<evidence type="ECO:0000256" key="1">
    <source>
        <dbReference type="ARBA" id="ARBA00022737"/>
    </source>
</evidence>
<dbReference type="Proteomes" id="UP000632222">
    <property type="component" value="Unassembled WGS sequence"/>
</dbReference>
<evidence type="ECO:0000256" key="2">
    <source>
        <dbReference type="ARBA" id="ARBA00023043"/>
    </source>
</evidence>
<keyword evidence="5" id="KW-1185">Reference proteome</keyword>
<evidence type="ECO:0000256" key="3">
    <source>
        <dbReference type="PROSITE-ProRule" id="PRU00023"/>
    </source>
</evidence>
<evidence type="ECO:0000313" key="5">
    <source>
        <dbReference type="Proteomes" id="UP000632222"/>
    </source>
</evidence>
<keyword evidence="2 3" id="KW-0040">ANK repeat</keyword>
<keyword evidence="1" id="KW-0677">Repeat</keyword>